<dbReference type="InterPro" id="IPR002347">
    <property type="entry name" value="SDR_fam"/>
</dbReference>
<protein>
    <submittedName>
        <fullName evidence="3">Oxidoreductase</fullName>
    </submittedName>
</protein>
<comment type="similarity">
    <text evidence="1">Belongs to the short-chain dehydrogenases/reductases (SDR) family.</text>
</comment>
<dbReference type="InterPro" id="IPR036291">
    <property type="entry name" value="NAD(P)-bd_dom_sf"/>
</dbReference>
<organism evidence="3 4">
    <name type="scientific">Planococcus antarcticus DSM 14505</name>
    <dbReference type="NCBI Taxonomy" id="1185653"/>
    <lineage>
        <taxon>Bacteria</taxon>
        <taxon>Bacillati</taxon>
        <taxon>Bacillota</taxon>
        <taxon>Bacilli</taxon>
        <taxon>Bacillales</taxon>
        <taxon>Caryophanaceae</taxon>
        <taxon>Planococcus</taxon>
    </lineage>
</organism>
<proteinExistence type="inferred from homology"/>
<dbReference type="NCBIfam" id="NF009389">
    <property type="entry name" value="PRK12748.1"/>
    <property type="match status" value="1"/>
</dbReference>
<dbReference type="Gene3D" id="3.40.50.720">
    <property type="entry name" value="NAD(P)-binding Rossmann-like Domain"/>
    <property type="match status" value="1"/>
</dbReference>
<gene>
    <name evidence="3" type="ORF">BBH88_12435</name>
</gene>
<evidence type="ECO:0000256" key="1">
    <source>
        <dbReference type="ARBA" id="ARBA00006484"/>
    </source>
</evidence>
<reference evidence="3" key="1">
    <citation type="submission" date="2016-10" db="EMBL/GenBank/DDBJ databases">
        <authorList>
            <person name="See-Too W.S."/>
        </authorList>
    </citation>
    <scope>NUCLEOTIDE SEQUENCE</scope>
    <source>
        <strain evidence="3">DSM 14505</strain>
    </source>
</reference>
<dbReference type="PRINTS" id="PR00080">
    <property type="entry name" value="SDRFAMILY"/>
</dbReference>
<dbReference type="RefSeq" id="WP_065536918.1">
    <property type="nucleotide sequence ID" value="NZ_CP016534.2"/>
</dbReference>
<sequence length="251" mass="27307">MSEQQKCVAIVTGVGNPKGIGAAVCRKLATRGVDIFFTHWESSSDFPDKFKLEIIDMGVQCEFIEVDLSKKGAYKTVFSEVSEKLGPPNILINNAAYSTDSNYMELTEKLLDDHYYENVRTTSLLCTEFARQFQKSDSKYGRIINLTSGQSLGPMPGELAYAATKGAISAFTVSLSSELAELGITVNAVNPGPTDTTWMTDDIRLHLLPKFKAGRIGKAEDAANIIAFLASEEAGWITGQIINSEGGFLRG</sequence>
<dbReference type="EMBL" id="CP016534">
    <property type="protein sequence ID" value="ANU11047.1"/>
    <property type="molecule type" value="Genomic_DNA"/>
</dbReference>
<keyword evidence="4" id="KW-1185">Reference proteome</keyword>
<dbReference type="InterPro" id="IPR020904">
    <property type="entry name" value="Sc_DH/Rdtase_CS"/>
</dbReference>
<dbReference type="PANTHER" id="PTHR48107:SF7">
    <property type="entry name" value="RE15974P"/>
    <property type="match status" value="1"/>
</dbReference>
<evidence type="ECO:0000313" key="4">
    <source>
        <dbReference type="Proteomes" id="UP000092661"/>
    </source>
</evidence>
<dbReference type="PANTHER" id="PTHR48107">
    <property type="entry name" value="NADPH-DEPENDENT ALDEHYDE REDUCTASE-LIKE PROTEIN, CHLOROPLASTIC-RELATED"/>
    <property type="match status" value="1"/>
</dbReference>
<accession>A0ABM6D742</accession>
<dbReference type="PRINTS" id="PR00081">
    <property type="entry name" value="GDHRDH"/>
</dbReference>
<dbReference type="SUPFAM" id="SSF51735">
    <property type="entry name" value="NAD(P)-binding Rossmann-fold domains"/>
    <property type="match status" value="1"/>
</dbReference>
<dbReference type="PROSITE" id="PS00061">
    <property type="entry name" value="ADH_SHORT"/>
    <property type="match status" value="1"/>
</dbReference>
<dbReference type="Proteomes" id="UP000092661">
    <property type="component" value="Chromosome"/>
</dbReference>
<dbReference type="CDD" id="cd05233">
    <property type="entry name" value="SDR_c"/>
    <property type="match status" value="1"/>
</dbReference>
<dbReference type="Pfam" id="PF13561">
    <property type="entry name" value="adh_short_C2"/>
    <property type="match status" value="1"/>
</dbReference>
<keyword evidence="2" id="KW-0560">Oxidoreductase</keyword>
<evidence type="ECO:0000256" key="2">
    <source>
        <dbReference type="ARBA" id="ARBA00023002"/>
    </source>
</evidence>
<name>A0ABM6D742_9BACL</name>
<evidence type="ECO:0000313" key="3">
    <source>
        <dbReference type="EMBL" id="ANU11047.1"/>
    </source>
</evidence>